<evidence type="ECO:0000313" key="2">
    <source>
        <dbReference type="Proteomes" id="UP001233172"/>
    </source>
</evidence>
<protein>
    <submittedName>
        <fullName evidence="1">Uncharacterized protein</fullName>
    </submittedName>
</protein>
<keyword evidence="2" id="KW-1185">Reference proteome</keyword>
<dbReference type="EMBL" id="JASAOG010000144">
    <property type="protein sequence ID" value="KAK0047872.1"/>
    <property type="molecule type" value="Genomic_DNA"/>
</dbReference>
<reference evidence="1" key="1">
    <citation type="journal article" date="2023" name="PLoS Negl. Trop. Dis.">
        <title>A genome sequence for Biomphalaria pfeifferi, the major vector snail for the human-infecting parasite Schistosoma mansoni.</title>
        <authorList>
            <person name="Bu L."/>
            <person name="Lu L."/>
            <person name="Laidemitt M.R."/>
            <person name="Zhang S.M."/>
            <person name="Mutuku M."/>
            <person name="Mkoji G."/>
            <person name="Steinauer M."/>
            <person name="Loker E.S."/>
        </authorList>
    </citation>
    <scope>NUCLEOTIDE SEQUENCE</scope>
    <source>
        <strain evidence="1">KasaAsao</strain>
    </source>
</reference>
<evidence type="ECO:0000313" key="1">
    <source>
        <dbReference type="EMBL" id="KAK0047872.1"/>
    </source>
</evidence>
<accession>A0AAD8B5F0</accession>
<gene>
    <name evidence="1" type="ORF">Bpfe_022671</name>
</gene>
<dbReference type="Proteomes" id="UP001233172">
    <property type="component" value="Unassembled WGS sequence"/>
</dbReference>
<name>A0AAD8B5F0_BIOPF</name>
<dbReference type="AlphaFoldDB" id="A0AAD8B5F0"/>
<sequence>MGVSKDEMILNPNERKTLVTETSGDIPADVQVKGGDEKAKTESAKVENAMAEKTVVYFKSRQHKSKETKVRVSNLSHQ</sequence>
<proteinExistence type="predicted"/>
<reference evidence="1" key="2">
    <citation type="submission" date="2023-04" db="EMBL/GenBank/DDBJ databases">
        <authorList>
            <person name="Bu L."/>
            <person name="Lu L."/>
            <person name="Laidemitt M.R."/>
            <person name="Zhang S.M."/>
            <person name="Mutuku M."/>
            <person name="Mkoji G."/>
            <person name="Steinauer M."/>
            <person name="Loker E.S."/>
        </authorList>
    </citation>
    <scope>NUCLEOTIDE SEQUENCE</scope>
    <source>
        <strain evidence="1">KasaAsao</strain>
        <tissue evidence="1">Whole Snail</tissue>
    </source>
</reference>
<comment type="caution">
    <text evidence="1">The sequence shown here is derived from an EMBL/GenBank/DDBJ whole genome shotgun (WGS) entry which is preliminary data.</text>
</comment>
<organism evidence="1 2">
    <name type="scientific">Biomphalaria pfeifferi</name>
    <name type="common">Bloodfluke planorb</name>
    <name type="synonym">Freshwater snail</name>
    <dbReference type="NCBI Taxonomy" id="112525"/>
    <lineage>
        <taxon>Eukaryota</taxon>
        <taxon>Metazoa</taxon>
        <taxon>Spiralia</taxon>
        <taxon>Lophotrochozoa</taxon>
        <taxon>Mollusca</taxon>
        <taxon>Gastropoda</taxon>
        <taxon>Heterobranchia</taxon>
        <taxon>Euthyneura</taxon>
        <taxon>Panpulmonata</taxon>
        <taxon>Hygrophila</taxon>
        <taxon>Lymnaeoidea</taxon>
        <taxon>Planorbidae</taxon>
        <taxon>Biomphalaria</taxon>
    </lineage>
</organism>